<accession>A0AAP9J9D9</accession>
<comment type="subcellular location">
    <subcellularLocation>
        <location evidence="1 7">Cell membrane</location>
        <topology evidence="1 7">Multi-pass membrane protein</topology>
    </subcellularLocation>
</comment>
<evidence type="ECO:0000256" key="4">
    <source>
        <dbReference type="ARBA" id="ARBA00022692"/>
    </source>
</evidence>
<sequence length="287" mass="30334">MSDISPEAAFFEARDVGAAIVRRHWAAILAFAYLAVLALWVAFPSAFTIHDPLGVAVTSKLLPPSAEHWFGTDHLGRDVLTRIIFGTQNSLMATLIAVLIGLVVGSAVGLISGFGPERLDAAIMRVVDVLLAIPNLLLSLAIVTALGFGLVPVAIAVGIGSVGSFARIMRSEVIRVKKLPFVESARLLGASPADVAIRHVLPHSWGPVVALSAIEFGAAVLSVSALSFLGFGAPPPEIEWGLLVSEGRKFISAAWWLIAFPSLFIVLTVVAANVVGQFLEERLGQAY</sequence>
<keyword evidence="9" id="KW-0614">Plasmid</keyword>
<feature type="transmembrane region" description="Helical" evidence="7">
    <location>
        <begin position="208"/>
        <end position="233"/>
    </location>
</feature>
<keyword evidence="5 7" id="KW-1133">Transmembrane helix</keyword>
<keyword evidence="4 7" id="KW-0812">Transmembrane</keyword>
<feature type="transmembrane region" description="Helical" evidence="7">
    <location>
        <begin position="123"/>
        <end position="143"/>
    </location>
</feature>
<feature type="domain" description="ABC transmembrane type-1" evidence="8">
    <location>
        <begin position="87"/>
        <end position="276"/>
    </location>
</feature>
<dbReference type="EMBL" id="CP042276">
    <property type="protein sequence ID" value="QDY97729.1"/>
    <property type="molecule type" value="Genomic_DNA"/>
</dbReference>
<dbReference type="AlphaFoldDB" id="A0AAP9J9D9"/>
<name>A0AAP9J9D9_AGRTU</name>
<organism evidence="9 10">
    <name type="scientific">Agrobacterium tumefaciens</name>
    <dbReference type="NCBI Taxonomy" id="358"/>
    <lineage>
        <taxon>Bacteria</taxon>
        <taxon>Pseudomonadati</taxon>
        <taxon>Pseudomonadota</taxon>
        <taxon>Alphaproteobacteria</taxon>
        <taxon>Hyphomicrobiales</taxon>
        <taxon>Rhizobiaceae</taxon>
        <taxon>Rhizobium/Agrobacterium group</taxon>
        <taxon>Agrobacterium</taxon>
        <taxon>Agrobacterium tumefaciens complex</taxon>
    </lineage>
</organism>
<dbReference type="PANTHER" id="PTHR43386">
    <property type="entry name" value="OLIGOPEPTIDE TRANSPORT SYSTEM PERMEASE PROTEIN APPC"/>
    <property type="match status" value="1"/>
</dbReference>
<dbReference type="GO" id="GO:0055085">
    <property type="term" value="P:transmembrane transport"/>
    <property type="evidence" value="ECO:0007669"/>
    <property type="project" value="InterPro"/>
</dbReference>
<dbReference type="InterPro" id="IPR050366">
    <property type="entry name" value="BP-dependent_transpt_permease"/>
</dbReference>
<evidence type="ECO:0000313" key="10">
    <source>
        <dbReference type="Proteomes" id="UP000222296"/>
    </source>
</evidence>
<dbReference type="CDD" id="cd06261">
    <property type="entry name" value="TM_PBP2"/>
    <property type="match status" value="1"/>
</dbReference>
<keyword evidence="6 7" id="KW-0472">Membrane</keyword>
<feature type="transmembrane region" description="Helical" evidence="7">
    <location>
        <begin position="24"/>
        <end position="43"/>
    </location>
</feature>
<evidence type="ECO:0000256" key="1">
    <source>
        <dbReference type="ARBA" id="ARBA00004651"/>
    </source>
</evidence>
<dbReference type="Gene3D" id="1.10.3720.10">
    <property type="entry name" value="MetI-like"/>
    <property type="match status" value="1"/>
</dbReference>
<keyword evidence="3" id="KW-1003">Cell membrane</keyword>
<dbReference type="Proteomes" id="UP000222296">
    <property type="component" value="Plasmid pAt"/>
</dbReference>
<evidence type="ECO:0000256" key="2">
    <source>
        <dbReference type="ARBA" id="ARBA00022448"/>
    </source>
</evidence>
<dbReference type="InterPro" id="IPR000515">
    <property type="entry name" value="MetI-like"/>
</dbReference>
<evidence type="ECO:0000256" key="5">
    <source>
        <dbReference type="ARBA" id="ARBA00022989"/>
    </source>
</evidence>
<dbReference type="RefSeq" id="WP_099086497.1">
    <property type="nucleotide sequence ID" value="NZ_CP042276.1"/>
</dbReference>
<evidence type="ECO:0000256" key="7">
    <source>
        <dbReference type="RuleBase" id="RU363032"/>
    </source>
</evidence>
<dbReference type="PANTHER" id="PTHR43386:SF25">
    <property type="entry name" value="PEPTIDE ABC TRANSPORTER PERMEASE PROTEIN"/>
    <property type="match status" value="1"/>
</dbReference>
<dbReference type="GO" id="GO:0005886">
    <property type="term" value="C:plasma membrane"/>
    <property type="evidence" value="ECO:0007669"/>
    <property type="project" value="UniProtKB-SubCell"/>
</dbReference>
<protein>
    <submittedName>
        <fullName evidence="9">ABC transporter permease</fullName>
    </submittedName>
</protein>
<feature type="transmembrane region" description="Helical" evidence="7">
    <location>
        <begin position="253"/>
        <end position="275"/>
    </location>
</feature>
<comment type="similarity">
    <text evidence="7">Belongs to the binding-protein-dependent transport system permease family.</text>
</comment>
<reference evidence="9 10" key="1">
    <citation type="journal article" date="2017" name="Genome Announc.">
        <title>Draft Genome Sequence of Agrobacterium tumefaciens Biovar 1 Strain 186, Isolated from Walnut.</title>
        <authorList>
            <person name="Poret-Peterson A.T."/>
            <person name="Bhatnagar S."/>
            <person name="McClean A.E."/>
            <person name="Kluepfel D.A."/>
        </authorList>
    </citation>
    <scope>NUCLEOTIDE SEQUENCE [LARGE SCALE GENOMIC DNA]</scope>
    <source>
        <strain evidence="9 10">186</strain>
    </source>
</reference>
<dbReference type="SUPFAM" id="SSF161098">
    <property type="entry name" value="MetI-like"/>
    <property type="match status" value="1"/>
</dbReference>
<evidence type="ECO:0000259" key="8">
    <source>
        <dbReference type="PROSITE" id="PS50928"/>
    </source>
</evidence>
<proteinExistence type="inferred from homology"/>
<dbReference type="PROSITE" id="PS50928">
    <property type="entry name" value="ABC_TM1"/>
    <property type="match status" value="1"/>
</dbReference>
<dbReference type="Pfam" id="PF00528">
    <property type="entry name" value="BPD_transp_1"/>
    <property type="match status" value="1"/>
</dbReference>
<keyword evidence="2 7" id="KW-0813">Transport</keyword>
<geneLocation type="plasmid" evidence="10">
    <name>pat</name>
</geneLocation>
<feature type="transmembrane region" description="Helical" evidence="7">
    <location>
        <begin position="149"/>
        <end position="169"/>
    </location>
</feature>
<feature type="transmembrane region" description="Helical" evidence="7">
    <location>
        <begin position="91"/>
        <end position="111"/>
    </location>
</feature>
<evidence type="ECO:0000256" key="3">
    <source>
        <dbReference type="ARBA" id="ARBA00022475"/>
    </source>
</evidence>
<gene>
    <name evidence="9" type="ORF">CG010_026690</name>
</gene>
<evidence type="ECO:0000256" key="6">
    <source>
        <dbReference type="ARBA" id="ARBA00023136"/>
    </source>
</evidence>
<dbReference type="InterPro" id="IPR035906">
    <property type="entry name" value="MetI-like_sf"/>
</dbReference>
<evidence type="ECO:0000313" key="9">
    <source>
        <dbReference type="EMBL" id="QDY97729.1"/>
    </source>
</evidence>